<proteinExistence type="predicted"/>
<name>A0A1D2MGV5_ORCCI</name>
<sequence>MGDRNPRPTVNVAAIGGVRKLNLANRNRAPGTLAGGRGVENGKSGVKLGSVGSNLLPSKMSVVGPPRMGVAGPTSGSARSNAFAPASRSATGGNPAERLSNSYELYLQGLLTDLILKKTEELKHTVFSDKVTLKCVGSAGSAYRLNKTYVNKLALNVFKHMMQLAKLANPLDDLVDFTGEEALVQIQSILSSKFDRIVIEGGVLTKALFEDVEVNAISERMQLCMKKDCEHKTVLQFGAVIKDVLKKLEIKLQICEGNNQKARSRNKILLESCTVAVLNTHMLALQLSPDESIEAEDN</sequence>
<dbReference type="AlphaFoldDB" id="A0A1D2MGV5"/>
<feature type="compositionally biased region" description="Low complexity" evidence="1">
    <location>
        <begin position="41"/>
        <end position="52"/>
    </location>
</feature>
<comment type="caution">
    <text evidence="2">The sequence shown here is derived from an EMBL/GenBank/DDBJ whole genome shotgun (WGS) entry which is preliminary data.</text>
</comment>
<dbReference type="EMBL" id="LJIJ01001291">
    <property type="protein sequence ID" value="ODM92237.1"/>
    <property type="molecule type" value="Genomic_DNA"/>
</dbReference>
<reference evidence="2 3" key="1">
    <citation type="journal article" date="2016" name="Genome Biol. Evol.">
        <title>Gene Family Evolution Reflects Adaptation to Soil Environmental Stressors in the Genome of the Collembolan Orchesella cincta.</title>
        <authorList>
            <person name="Faddeeva-Vakhrusheva A."/>
            <person name="Derks M.F."/>
            <person name="Anvar S.Y."/>
            <person name="Agamennone V."/>
            <person name="Suring W."/>
            <person name="Smit S."/>
            <person name="van Straalen N.M."/>
            <person name="Roelofs D."/>
        </authorList>
    </citation>
    <scope>NUCLEOTIDE SEQUENCE [LARGE SCALE GENOMIC DNA]</scope>
    <source>
        <tissue evidence="2">Mixed pool</tissue>
    </source>
</reference>
<evidence type="ECO:0000256" key="1">
    <source>
        <dbReference type="SAM" id="MobiDB-lite"/>
    </source>
</evidence>
<evidence type="ECO:0000313" key="3">
    <source>
        <dbReference type="Proteomes" id="UP000094527"/>
    </source>
</evidence>
<protein>
    <submittedName>
        <fullName evidence="2">Uncharacterized protein</fullName>
    </submittedName>
</protein>
<keyword evidence="3" id="KW-1185">Reference proteome</keyword>
<organism evidence="2 3">
    <name type="scientific">Orchesella cincta</name>
    <name type="common">Springtail</name>
    <name type="synonym">Podura cincta</name>
    <dbReference type="NCBI Taxonomy" id="48709"/>
    <lineage>
        <taxon>Eukaryota</taxon>
        <taxon>Metazoa</taxon>
        <taxon>Ecdysozoa</taxon>
        <taxon>Arthropoda</taxon>
        <taxon>Hexapoda</taxon>
        <taxon>Collembola</taxon>
        <taxon>Entomobryomorpha</taxon>
        <taxon>Entomobryoidea</taxon>
        <taxon>Orchesellidae</taxon>
        <taxon>Orchesellinae</taxon>
        <taxon>Orchesella</taxon>
    </lineage>
</organism>
<evidence type="ECO:0000313" key="2">
    <source>
        <dbReference type="EMBL" id="ODM92237.1"/>
    </source>
</evidence>
<feature type="region of interest" description="Disordered" evidence="1">
    <location>
        <begin position="28"/>
        <end position="52"/>
    </location>
</feature>
<accession>A0A1D2MGV5</accession>
<feature type="region of interest" description="Disordered" evidence="1">
    <location>
        <begin position="69"/>
        <end position="95"/>
    </location>
</feature>
<dbReference type="Proteomes" id="UP000094527">
    <property type="component" value="Unassembled WGS sequence"/>
</dbReference>
<gene>
    <name evidence="2" type="ORF">Ocin01_14449</name>
</gene>